<keyword evidence="3" id="KW-0238">DNA-binding</keyword>
<dbReference type="OrthoDB" id="9787460at2"/>
<dbReference type="SUPFAM" id="SSF46785">
    <property type="entry name" value="Winged helix' DNA-binding domain"/>
    <property type="match status" value="1"/>
</dbReference>
<protein>
    <submittedName>
        <fullName evidence="6">LysR family transcriptional regulator</fullName>
    </submittedName>
</protein>
<reference evidence="6 7" key="1">
    <citation type="submission" date="2019-06" db="EMBL/GenBank/DDBJ databases">
        <title>Paenimaribius caenipelagi gen. nov., sp. nov., isolated from a tidal flat.</title>
        <authorList>
            <person name="Yoon J.-H."/>
        </authorList>
    </citation>
    <scope>NUCLEOTIDE SEQUENCE [LARGE SCALE GENOMIC DNA]</scope>
    <source>
        <strain evidence="6 7">JBTF-M29</strain>
    </source>
</reference>
<dbReference type="InterPro" id="IPR005119">
    <property type="entry name" value="LysR_subst-bd"/>
</dbReference>
<dbReference type="Gene3D" id="3.40.190.290">
    <property type="match status" value="1"/>
</dbReference>
<dbReference type="InterPro" id="IPR036390">
    <property type="entry name" value="WH_DNA-bd_sf"/>
</dbReference>
<dbReference type="EMBL" id="VFSV01000018">
    <property type="protein sequence ID" value="TRD18969.1"/>
    <property type="molecule type" value="Genomic_DNA"/>
</dbReference>
<keyword evidence="4" id="KW-0804">Transcription</keyword>
<dbReference type="Pfam" id="PF03466">
    <property type="entry name" value="LysR_substrate"/>
    <property type="match status" value="1"/>
</dbReference>
<dbReference type="Pfam" id="PF00126">
    <property type="entry name" value="HTH_1"/>
    <property type="match status" value="1"/>
</dbReference>
<keyword evidence="2" id="KW-0805">Transcription regulation</keyword>
<dbReference type="RefSeq" id="WP_142834941.1">
    <property type="nucleotide sequence ID" value="NZ_VFSV01000018.1"/>
</dbReference>
<dbReference type="Gene3D" id="1.10.10.10">
    <property type="entry name" value="Winged helix-like DNA-binding domain superfamily/Winged helix DNA-binding domain"/>
    <property type="match status" value="1"/>
</dbReference>
<dbReference type="Proteomes" id="UP000318590">
    <property type="component" value="Unassembled WGS sequence"/>
</dbReference>
<dbReference type="SUPFAM" id="SSF53850">
    <property type="entry name" value="Periplasmic binding protein-like II"/>
    <property type="match status" value="1"/>
</dbReference>
<evidence type="ECO:0000313" key="6">
    <source>
        <dbReference type="EMBL" id="TRD18969.1"/>
    </source>
</evidence>
<evidence type="ECO:0000313" key="7">
    <source>
        <dbReference type="Proteomes" id="UP000318590"/>
    </source>
</evidence>
<evidence type="ECO:0000256" key="2">
    <source>
        <dbReference type="ARBA" id="ARBA00023015"/>
    </source>
</evidence>
<dbReference type="PROSITE" id="PS50931">
    <property type="entry name" value="HTH_LYSR"/>
    <property type="match status" value="1"/>
</dbReference>
<proteinExistence type="inferred from homology"/>
<dbReference type="GO" id="GO:0003700">
    <property type="term" value="F:DNA-binding transcription factor activity"/>
    <property type="evidence" value="ECO:0007669"/>
    <property type="project" value="InterPro"/>
</dbReference>
<gene>
    <name evidence="6" type="ORF">FEV53_11465</name>
</gene>
<name>A0A547PXZ4_9RHOB</name>
<evidence type="ECO:0000256" key="4">
    <source>
        <dbReference type="ARBA" id="ARBA00023163"/>
    </source>
</evidence>
<accession>A0A547PXZ4</accession>
<dbReference type="InterPro" id="IPR000847">
    <property type="entry name" value="LysR_HTH_N"/>
</dbReference>
<dbReference type="InterPro" id="IPR036388">
    <property type="entry name" value="WH-like_DNA-bd_sf"/>
</dbReference>
<organism evidence="6 7">
    <name type="scientific">Palleronia caenipelagi</name>
    <dbReference type="NCBI Taxonomy" id="2489174"/>
    <lineage>
        <taxon>Bacteria</taxon>
        <taxon>Pseudomonadati</taxon>
        <taxon>Pseudomonadota</taxon>
        <taxon>Alphaproteobacteria</taxon>
        <taxon>Rhodobacterales</taxon>
        <taxon>Roseobacteraceae</taxon>
        <taxon>Palleronia</taxon>
    </lineage>
</organism>
<dbReference type="GO" id="GO:0003677">
    <property type="term" value="F:DNA binding"/>
    <property type="evidence" value="ECO:0007669"/>
    <property type="project" value="UniProtKB-KW"/>
</dbReference>
<keyword evidence="7" id="KW-1185">Reference proteome</keyword>
<feature type="domain" description="HTH lysR-type" evidence="5">
    <location>
        <begin position="1"/>
        <end position="58"/>
    </location>
</feature>
<dbReference type="PANTHER" id="PTHR30579">
    <property type="entry name" value="TRANSCRIPTIONAL REGULATOR"/>
    <property type="match status" value="1"/>
</dbReference>
<comment type="caution">
    <text evidence="6">The sequence shown here is derived from an EMBL/GenBank/DDBJ whole genome shotgun (WGS) entry which is preliminary data.</text>
</comment>
<evidence type="ECO:0000256" key="1">
    <source>
        <dbReference type="ARBA" id="ARBA00009437"/>
    </source>
</evidence>
<dbReference type="AlphaFoldDB" id="A0A547PXZ4"/>
<dbReference type="InterPro" id="IPR050176">
    <property type="entry name" value="LTTR"/>
</dbReference>
<comment type="similarity">
    <text evidence="1">Belongs to the LysR transcriptional regulatory family.</text>
</comment>
<sequence>MDWDDVRLFLGVARGGGLSGAARALRRDPATLGRRIARLESDLGVTLFVKGPGGYRLTEEGSRLMVHAEEAEAAIRSAEDEVRGGLSGAIRIGAPDGCATYLLPPVTAALTAENPDLQIEIVALPRVFDLNRREVDMAIAVSRPSSGRLTVQRIADYHLSLAAHVDYLARHPIAGPGDLERARIIGYVPDMIFDRELDYLGEVGLTRVDLASSSVTVQAAWIARGSGLGIVHDFMLGHMTGVRRVLPDEIRLTRSYWLLRPQGDARAPGLDRFAAELVAGVREEILRAEGSA</sequence>
<evidence type="ECO:0000259" key="5">
    <source>
        <dbReference type="PROSITE" id="PS50931"/>
    </source>
</evidence>
<dbReference type="PANTHER" id="PTHR30579:SF3">
    <property type="entry name" value="TRANSCRIPTIONAL REGULATORY PROTEIN"/>
    <property type="match status" value="1"/>
</dbReference>
<evidence type="ECO:0000256" key="3">
    <source>
        <dbReference type="ARBA" id="ARBA00023125"/>
    </source>
</evidence>